<dbReference type="AlphaFoldDB" id="A0A917TS94"/>
<reference evidence="1" key="1">
    <citation type="journal article" date="2014" name="Int. J. Syst. Evol. Microbiol.">
        <title>Complete genome sequence of Corynebacterium casei LMG S-19264T (=DSM 44701T), isolated from a smear-ripened cheese.</title>
        <authorList>
            <consortium name="US DOE Joint Genome Institute (JGI-PGF)"/>
            <person name="Walter F."/>
            <person name="Albersmeier A."/>
            <person name="Kalinowski J."/>
            <person name="Ruckert C."/>
        </authorList>
    </citation>
    <scope>NUCLEOTIDE SEQUENCE</scope>
    <source>
        <strain evidence="1">JCM 19831</strain>
    </source>
</reference>
<organism evidence="1 2">
    <name type="scientific">Dactylosporangium sucinum</name>
    <dbReference type="NCBI Taxonomy" id="1424081"/>
    <lineage>
        <taxon>Bacteria</taxon>
        <taxon>Bacillati</taxon>
        <taxon>Actinomycetota</taxon>
        <taxon>Actinomycetes</taxon>
        <taxon>Micromonosporales</taxon>
        <taxon>Micromonosporaceae</taxon>
        <taxon>Dactylosporangium</taxon>
    </lineage>
</organism>
<evidence type="ECO:0000313" key="1">
    <source>
        <dbReference type="EMBL" id="GGM32652.1"/>
    </source>
</evidence>
<gene>
    <name evidence="1" type="ORF">GCM10007977_037530</name>
</gene>
<name>A0A917TS94_9ACTN</name>
<dbReference type="Proteomes" id="UP000642070">
    <property type="component" value="Unassembled WGS sequence"/>
</dbReference>
<dbReference type="EMBL" id="BMPI01000016">
    <property type="protein sequence ID" value="GGM32652.1"/>
    <property type="molecule type" value="Genomic_DNA"/>
</dbReference>
<keyword evidence="2" id="KW-1185">Reference proteome</keyword>
<sequence>MSIGAVSRELLVRCLDNWAPGGLHSAHGATFLLASGSSVDQEAAEAAVRALGEFADRLRGRRLSLLFVAPGVDGLEARLRAVLLEMQTPGDFGVHVVAGTAVDAVLKAVGAGSGPLFAMVDDSVSKNLTAKAADVLVTARVGTWPDQRRELHAHGFELTAGVELIDDAGEVLVAFGTRSGKALEAFKNEMWALDEYAGVRYRDPEDPEGHLMDISLEPNPGALRRELLDVLRGGPMTVTELKRFALTDTVYRAADAQKVVTALLHAGAVTRTPESGRLGGDVVIRLSGG</sequence>
<evidence type="ECO:0000313" key="2">
    <source>
        <dbReference type="Proteomes" id="UP000642070"/>
    </source>
</evidence>
<proteinExistence type="predicted"/>
<comment type="caution">
    <text evidence="1">The sequence shown here is derived from an EMBL/GenBank/DDBJ whole genome shotgun (WGS) entry which is preliminary data.</text>
</comment>
<dbReference type="RefSeq" id="WP_190251149.1">
    <property type="nucleotide sequence ID" value="NZ_BMPI01000016.1"/>
</dbReference>
<protein>
    <submittedName>
        <fullName evidence="1">Uncharacterized protein</fullName>
    </submittedName>
</protein>
<reference evidence="1" key="2">
    <citation type="submission" date="2020-09" db="EMBL/GenBank/DDBJ databases">
        <authorList>
            <person name="Sun Q."/>
            <person name="Ohkuma M."/>
        </authorList>
    </citation>
    <scope>NUCLEOTIDE SEQUENCE</scope>
    <source>
        <strain evidence="1">JCM 19831</strain>
    </source>
</reference>
<accession>A0A917TS94</accession>